<gene>
    <name evidence="1" type="ORF">HQN79_06850</name>
</gene>
<keyword evidence="2" id="KW-1185">Reference proteome</keyword>
<evidence type="ECO:0000313" key="2">
    <source>
        <dbReference type="Proteomes" id="UP000504724"/>
    </source>
</evidence>
<dbReference type="PROSITE" id="PS51257">
    <property type="entry name" value="PROKAR_LIPOPROTEIN"/>
    <property type="match status" value="1"/>
</dbReference>
<dbReference type="EMBL" id="CP054020">
    <property type="protein sequence ID" value="QKI89304.1"/>
    <property type="molecule type" value="Genomic_DNA"/>
</dbReference>
<dbReference type="KEGG" id="txa:HQN79_06850"/>
<sequence length="114" mass="12571">MRSDVGGRWQFFKPFLVTVFLSFVTSGCTWIKPIQGADQVELVTVQDIISCQKIGAVNTSVLSKVGFIERSSESVTENSIALAKNEAVRMGGNRIVAVEPAEDGHMRFNIYLCK</sequence>
<accession>A0A7D4SYS1</accession>
<dbReference type="Pfam" id="PF13698">
    <property type="entry name" value="DUF4156"/>
    <property type="match status" value="1"/>
</dbReference>
<organism evidence="1 2">
    <name type="scientific">Thiomicrorhabdus xiamenensis</name>
    <dbReference type="NCBI Taxonomy" id="2739063"/>
    <lineage>
        <taxon>Bacteria</taxon>
        <taxon>Pseudomonadati</taxon>
        <taxon>Pseudomonadota</taxon>
        <taxon>Gammaproteobacteria</taxon>
        <taxon>Thiotrichales</taxon>
        <taxon>Piscirickettsiaceae</taxon>
        <taxon>Thiomicrorhabdus</taxon>
    </lineage>
</organism>
<dbReference type="Proteomes" id="UP000504724">
    <property type="component" value="Chromosome"/>
</dbReference>
<dbReference type="InterPro" id="IPR025294">
    <property type="entry name" value="DUF4156"/>
</dbReference>
<evidence type="ECO:0000313" key="1">
    <source>
        <dbReference type="EMBL" id="QKI89304.1"/>
    </source>
</evidence>
<protein>
    <submittedName>
        <fullName evidence="1">DUF4156 domain-containing protein</fullName>
    </submittedName>
</protein>
<proteinExistence type="predicted"/>
<dbReference type="RefSeq" id="WP_173285202.1">
    <property type="nucleotide sequence ID" value="NZ_CP054020.1"/>
</dbReference>
<reference evidence="1 2" key="1">
    <citation type="submission" date="2020-05" db="EMBL/GenBank/DDBJ databases">
        <title>Thiomicrorhabdus sediminis sp.nov. and Thiomicrorhabdus xiamenensis sp.nov., novel sulfur-oxidizing bacteria isolated from coastal sediment.</title>
        <authorList>
            <person name="Liu X."/>
        </authorList>
    </citation>
    <scope>NUCLEOTIDE SEQUENCE [LARGE SCALE GENOMIC DNA]</scope>
    <source>
        <strain evidence="1 2">G2</strain>
    </source>
</reference>
<dbReference type="AlphaFoldDB" id="A0A7D4SYS1"/>
<name>A0A7D4SYS1_9GAMM</name>